<dbReference type="Proteomes" id="UP000593577">
    <property type="component" value="Unassembled WGS sequence"/>
</dbReference>
<evidence type="ECO:0000313" key="1">
    <source>
        <dbReference type="EMBL" id="MBA0678868.1"/>
    </source>
</evidence>
<proteinExistence type="predicted"/>
<protein>
    <submittedName>
        <fullName evidence="1">Uncharacterized protein</fullName>
    </submittedName>
</protein>
<sequence>MPHSKTSSVVIYGSPPSTKFLEPVPLTS</sequence>
<comment type="caution">
    <text evidence="1">The sequence shown here is derived from an EMBL/GenBank/DDBJ whole genome shotgun (WGS) entry which is preliminary data.</text>
</comment>
<gene>
    <name evidence="1" type="ORF">Goari_020187</name>
</gene>
<evidence type="ECO:0000313" key="2">
    <source>
        <dbReference type="Proteomes" id="UP000593577"/>
    </source>
</evidence>
<organism evidence="1 2">
    <name type="scientific">Gossypium aridum</name>
    <name type="common">American cotton</name>
    <name type="synonym">Erioxylum aridum</name>
    <dbReference type="NCBI Taxonomy" id="34290"/>
    <lineage>
        <taxon>Eukaryota</taxon>
        <taxon>Viridiplantae</taxon>
        <taxon>Streptophyta</taxon>
        <taxon>Embryophyta</taxon>
        <taxon>Tracheophyta</taxon>
        <taxon>Spermatophyta</taxon>
        <taxon>Magnoliopsida</taxon>
        <taxon>eudicotyledons</taxon>
        <taxon>Gunneridae</taxon>
        <taxon>Pentapetalae</taxon>
        <taxon>rosids</taxon>
        <taxon>malvids</taxon>
        <taxon>Malvales</taxon>
        <taxon>Malvaceae</taxon>
        <taxon>Malvoideae</taxon>
        <taxon>Gossypium</taxon>
    </lineage>
</organism>
<dbReference type="AlphaFoldDB" id="A0A7J8WUZ4"/>
<keyword evidence="2" id="KW-1185">Reference proteome</keyword>
<reference evidence="1 2" key="1">
    <citation type="journal article" date="2019" name="Genome Biol. Evol.">
        <title>Insights into the evolution of the New World diploid cottons (Gossypium, subgenus Houzingenia) based on genome sequencing.</title>
        <authorList>
            <person name="Grover C.E."/>
            <person name="Arick M.A. 2nd"/>
            <person name="Thrash A."/>
            <person name="Conover J.L."/>
            <person name="Sanders W.S."/>
            <person name="Peterson D.G."/>
            <person name="Frelichowski J.E."/>
            <person name="Scheffler J.A."/>
            <person name="Scheffler B.E."/>
            <person name="Wendel J.F."/>
        </authorList>
    </citation>
    <scope>NUCLEOTIDE SEQUENCE [LARGE SCALE GENOMIC DNA]</scope>
    <source>
        <strain evidence="1">185</strain>
        <tissue evidence="1">Leaf</tissue>
    </source>
</reference>
<name>A0A7J8WUZ4_GOSAI</name>
<accession>A0A7J8WUZ4</accession>
<dbReference type="EMBL" id="JABFAA010000003">
    <property type="protein sequence ID" value="MBA0678868.1"/>
    <property type="molecule type" value="Genomic_DNA"/>
</dbReference>